<sequence length="230" mass="25623">MSEGVIAYRVTERFLGTQPGDLPFANSGDIIIVSGLYFPAPDSKRLLFLGNDPLARPFACNLKTLAEGCIPRKLLQRVPEGQSASYLDEFQAHNHPGFFTARGQDLTDRIERGERPTLYALLSNYTYQHKPSDPLPPPLLPQHVALAPDARPVTQTYYVLDTDYFGATFRCEVVAHPEQVVAIKATKYQQSATERNLFYNQIFVTSRVDHPNVIRAAGPPFEDQVCSTPG</sequence>
<keyword evidence="2" id="KW-1185">Reference proteome</keyword>
<name>A0ABQ8UP79_9EUKA</name>
<dbReference type="InterPro" id="IPR011009">
    <property type="entry name" value="Kinase-like_dom_sf"/>
</dbReference>
<organism evidence="1 2">
    <name type="scientific">Paratrimastix pyriformis</name>
    <dbReference type="NCBI Taxonomy" id="342808"/>
    <lineage>
        <taxon>Eukaryota</taxon>
        <taxon>Metamonada</taxon>
        <taxon>Preaxostyla</taxon>
        <taxon>Paratrimastigidae</taxon>
        <taxon>Paratrimastix</taxon>
    </lineage>
</organism>
<evidence type="ECO:0000313" key="2">
    <source>
        <dbReference type="Proteomes" id="UP001141327"/>
    </source>
</evidence>
<dbReference type="Proteomes" id="UP001141327">
    <property type="component" value="Unassembled WGS sequence"/>
</dbReference>
<reference evidence="1" key="1">
    <citation type="journal article" date="2022" name="bioRxiv">
        <title>Genomics of Preaxostyla Flagellates Illuminates Evolutionary Transitions and the Path Towards Mitochondrial Loss.</title>
        <authorList>
            <person name="Novak L.V.F."/>
            <person name="Treitli S.C."/>
            <person name="Pyrih J."/>
            <person name="Halakuc P."/>
            <person name="Pipaliya S.V."/>
            <person name="Vacek V."/>
            <person name="Brzon O."/>
            <person name="Soukal P."/>
            <person name="Eme L."/>
            <person name="Dacks J.B."/>
            <person name="Karnkowska A."/>
            <person name="Elias M."/>
            <person name="Hampl V."/>
        </authorList>
    </citation>
    <scope>NUCLEOTIDE SEQUENCE</scope>
    <source>
        <strain evidence="1">RCP-MX</strain>
    </source>
</reference>
<protein>
    <recommendedName>
        <fullName evidence="3">Protein kinase domain-containing protein</fullName>
    </recommendedName>
</protein>
<dbReference type="Gene3D" id="3.30.200.20">
    <property type="entry name" value="Phosphorylase Kinase, domain 1"/>
    <property type="match status" value="1"/>
</dbReference>
<proteinExistence type="predicted"/>
<dbReference type="EMBL" id="JAPMOS010000010">
    <property type="protein sequence ID" value="KAJ4460993.1"/>
    <property type="molecule type" value="Genomic_DNA"/>
</dbReference>
<dbReference type="SUPFAM" id="SSF56112">
    <property type="entry name" value="Protein kinase-like (PK-like)"/>
    <property type="match status" value="1"/>
</dbReference>
<evidence type="ECO:0000313" key="1">
    <source>
        <dbReference type="EMBL" id="KAJ4460993.1"/>
    </source>
</evidence>
<evidence type="ECO:0008006" key="3">
    <source>
        <dbReference type="Google" id="ProtNLM"/>
    </source>
</evidence>
<comment type="caution">
    <text evidence="1">The sequence shown here is derived from an EMBL/GenBank/DDBJ whole genome shotgun (WGS) entry which is preliminary data.</text>
</comment>
<accession>A0ABQ8UP79</accession>
<gene>
    <name evidence="1" type="ORF">PAPYR_2854</name>
</gene>